<evidence type="ECO:0000313" key="3">
    <source>
        <dbReference type="WBParaSite" id="Hba_13788"/>
    </source>
</evidence>
<dbReference type="AlphaFoldDB" id="A0A1I7X8M7"/>
<keyword evidence="2" id="KW-1185">Reference proteome</keyword>
<sequence>MNENESSSLVQQRGLWQWEMKGKEA</sequence>
<feature type="compositionally biased region" description="Polar residues" evidence="1">
    <location>
        <begin position="1"/>
        <end position="11"/>
    </location>
</feature>
<evidence type="ECO:0000313" key="2">
    <source>
        <dbReference type="Proteomes" id="UP000095283"/>
    </source>
</evidence>
<dbReference type="WBParaSite" id="Hba_13788">
    <property type="protein sequence ID" value="Hba_13788"/>
    <property type="gene ID" value="Hba_13788"/>
</dbReference>
<evidence type="ECO:0000256" key="1">
    <source>
        <dbReference type="SAM" id="MobiDB-lite"/>
    </source>
</evidence>
<name>A0A1I7X8M7_HETBA</name>
<feature type="region of interest" description="Disordered" evidence="1">
    <location>
        <begin position="1"/>
        <end position="25"/>
    </location>
</feature>
<accession>A0A1I7X8M7</accession>
<protein>
    <submittedName>
        <fullName evidence="3">Truncated envelope glycoprotein</fullName>
    </submittedName>
</protein>
<reference evidence="3" key="1">
    <citation type="submission" date="2016-11" db="UniProtKB">
        <authorList>
            <consortium name="WormBaseParasite"/>
        </authorList>
    </citation>
    <scope>IDENTIFICATION</scope>
</reference>
<organism evidence="2 3">
    <name type="scientific">Heterorhabditis bacteriophora</name>
    <name type="common">Entomopathogenic nematode worm</name>
    <dbReference type="NCBI Taxonomy" id="37862"/>
    <lineage>
        <taxon>Eukaryota</taxon>
        <taxon>Metazoa</taxon>
        <taxon>Ecdysozoa</taxon>
        <taxon>Nematoda</taxon>
        <taxon>Chromadorea</taxon>
        <taxon>Rhabditida</taxon>
        <taxon>Rhabditina</taxon>
        <taxon>Rhabditomorpha</taxon>
        <taxon>Strongyloidea</taxon>
        <taxon>Heterorhabditidae</taxon>
        <taxon>Heterorhabditis</taxon>
    </lineage>
</organism>
<dbReference type="Proteomes" id="UP000095283">
    <property type="component" value="Unplaced"/>
</dbReference>
<proteinExistence type="predicted"/>